<dbReference type="InterPro" id="IPR029058">
    <property type="entry name" value="AB_hydrolase_fold"/>
</dbReference>
<keyword evidence="2 3" id="KW-0378">Hydrolase</keyword>
<dbReference type="PROSITE" id="PS00122">
    <property type="entry name" value="CARBOXYLESTERASE_B_1"/>
    <property type="match status" value="1"/>
</dbReference>
<feature type="domain" description="Carboxylesterase type B" evidence="4">
    <location>
        <begin position="8"/>
        <end position="470"/>
    </location>
</feature>
<dbReference type="Pfam" id="PF00135">
    <property type="entry name" value="COesterase"/>
    <property type="match status" value="1"/>
</dbReference>
<protein>
    <recommendedName>
        <fullName evidence="3">Carboxylic ester hydrolase</fullName>
        <ecNumber evidence="3">3.1.1.-</ecNumber>
    </recommendedName>
</protein>
<dbReference type="AlphaFoldDB" id="A0A3S3AKQ9"/>
<evidence type="ECO:0000256" key="2">
    <source>
        <dbReference type="ARBA" id="ARBA00022801"/>
    </source>
</evidence>
<comment type="caution">
    <text evidence="5">The sequence shown here is derived from an EMBL/GenBank/DDBJ whole genome shotgun (WGS) entry which is preliminary data.</text>
</comment>
<dbReference type="Gene3D" id="3.40.50.1820">
    <property type="entry name" value="alpha/beta hydrolase"/>
    <property type="match status" value="1"/>
</dbReference>
<dbReference type="OrthoDB" id="3199405at2"/>
<evidence type="ECO:0000256" key="3">
    <source>
        <dbReference type="RuleBase" id="RU361235"/>
    </source>
</evidence>
<dbReference type="Proteomes" id="UP000283479">
    <property type="component" value="Unassembled WGS sequence"/>
</dbReference>
<comment type="similarity">
    <text evidence="1 3">Belongs to the type-B carboxylesterase/lipase family.</text>
</comment>
<dbReference type="PANTHER" id="PTHR11559">
    <property type="entry name" value="CARBOXYLESTERASE"/>
    <property type="match status" value="1"/>
</dbReference>
<dbReference type="GO" id="GO:0016787">
    <property type="term" value="F:hydrolase activity"/>
    <property type="evidence" value="ECO:0007669"/>
    <property type="project" value="UniProtKB-KW"/>
</dbReference>
<dbReference type="RefSeq" id="WP_127953494.1">
    <property type="nucleotide sequence ID" value="NZ_RKLO01000003.1"/>
</dbReference>
<sequence length="492" mass="53878">MSSNDIDVTLVEGVVRGRRLPDLLSWRGIPYAKPPVGRLRLRAPEPVIPWTGVLDATAFGPVAPQQNRNGDENCLTLNVLRPAAPSVAPRPVMVWIHGGAYMAGSASSPAYSGASLVRRGDVVFVSLNYRLGALGYLDFREFSTSDYPFEVNVGLRDQIAALEWIQRNIAQFGGDPANVTVVGQSAGANAALTLMSTPAAEGLFARAIAQSPPSAACNGPELASKWAREFLDIAGVTTPEAAAFLAAADPQLLVRTATRLSARGADEAPGVRVFAPVADGDLLPQCPLEAFEAGTEHRVPLLVGTTAYEGRHYQRFLDILPTNRHRIEKMFAGTDHPEVKTRVINAYPGYPGRRGAADLGGDVVLWVPTLRFAQAHARHGDTFMYRYDFTPRLLRLTGLGATHATDLVPVFGTRTPLARALTALGGRRGMRAVTDTMQEHWLAFARTGRPLDGWPRYSPERRETLIIDEICRIEFDPRRRRREAWLGFRHRH</sequence>
<gene>
    <name evidence="5" type="ORF">EGT50_09675</name>
</gene>
<evidence type="ECO:0000313" key="6">
    <source>
        <dbReference type="Proteomes" id="UP000283479"/>
    </source>
</evidence>
<dbReference type="EMBL" id="RKLO01000003">
    <property type="protein sequence ID" value="RVW02973.1"/>
    <property type="molecule type" value="Genomic_DNA"/>
</dbReference>
<organism evidence="5 6">
    <name type="scientific">Rhodococcus xishaensis</name>
    <dbReference type="NCBI Taxonomy" id="2487364"/>
    <lineage>
        <taxon>Bacteria</taxon>
        <taxon>Bacillati</taxon>
        <taxon>Actinomycetota</taxon>
        <taxon>Actinomycetes</taxon>
        <taxon>Mycobacteriales</taxon>
        <taxon>Nocardiaceae</taxon>
        <taxon>Rhodococcus</taxon>
    </lineage>
</organism>
<dbReference type="InterPro" id="IPR050309">
    <property type="entry name" value="Type-B_Carboxylest/Lipase"/>
</dbReference>
<evidence type="ECO:0000313" key="5">
    <source>
        <dbReference type="EMBL" id="RVW02973.1"/>
    </source>
</evidence>
<evidence type="ECO:0000256" key="1">
    <source>
        <dbReference type="ARBA" id="ARBA00005964"/>
    </source>
</evidence>
<dbReference type="EC" id="3.1.1.-" evidence="3"/>
<name>A0A3S3AKQ9_9NOCA</name>
<reference evidence="5 6" key="1">
    <citation type="submission" date="2018-11" db="EMBL/GenBank/DDBJ databases">
        <title>Rhodococcus spongicola sp. nov. and Rhodococcus xishaensis sp. nov. from marine sponges.</title>
        <authorList>
            <person name="Li L."/>
            <person name="Lin H.W."/>
        </authorList>
    </citation>
    <scope>NUCLEOTIDE SEQUENCE [LARGE SCALE GENOMIC DNA]</scope>
    <source>
        <strain evidence="5 6">LHW51113</strain>
    </source>
</reference>
<keyword evidence="6" id="KW-1185">Reference proteome</keyword>
<evidence type="ECO:0000259" key="4">
    <source>
        <dbReference type="Pfam" id="PF00135"/>
    </source>
</evidence>
<dbReference type="InterPro" id="IPR002018">
    <property type="entry name" value="CarbesteraseB"/>
</dbReference>
<proteinExistence type="inferred from homology"/>
<dbReference type="InterPro" id="IPR019826">
    <property type="entry name" value="Carboxylesterase_B_AS"/>
</dbReference>
<dbReference type="SUPFAM" id="SSF53474">
    <property type="entry name" value="alpha/beta-Hydrolases"/>
    <property type="match status" value="1"/>
</dbReference>
<accession>A0A3S3AKQ9</accession>